<evidence type="ECO:0000256" key="1">
    <source>
        <dbReference type="ARBA" id="ARBA00038473"/>
    </source>
</evidence>
<organism evidence="3 4">
    <name type="scientific">Streptomyces pathocidini</name>
    <dbReference type="NCBI Taxonomy" id="1650571"/>
    <lineage>
        <taxon>Bacteria</taxon>
        <taxon>Bacillati</taxon>
        <taxon>Actinomycetota</taxon>
        <taxon>Actinomycetes</taxon>
        <taxon>Kitasatosporales</taxon>
        <taxon>Streptomycetaceae</taxon>
        <taxon>Streptomyces</taxon>
    </lineage>
</organism>
<evidence type="ECO:0000313" key="3">
    <source>
        <dbReference type="EMBL" id="MFI1963215.1"/>
    </source>
</evidence>
<dbReference type="PANTHER" id="PTHR22935">
    <property type="entry name" value="PENICILLIN-BINDING PROTEIN"/>
    <property type="match status" value="1"/>
</dbReference>
<dbReference type="PANTHER" id="PTHR22935:SF95">
    <property type="entry name" value="BETA-LACTAMASE-LIKE 1-RELATED"/>
    <property type="match status" value="1"/>
</dbReference>
<dbReference type="InterPro" id="IPR051478">
    <property type="entry name" value="Beta-lactamase-like_AB/R"/>
</dbReference>
<dbReference type="Gene3D" id="3.40.710.10">
    <property type="entry name" value="DD-peptidase/beta-lactamase superfamily"/>
    <property type="match status" value="1"/>
</dbReference>
<keyword evidence="3" id="KW-0378">Hydrolase</keyword>
<dbReference type="EMBL" id="JBIRWE010000001">
    <property type="protein sequence ID" value="MFI1963215.1"/>
    <property type="molecule type" value="Genomic_DNA"/>
</dbReference>
<comment type="similarity">
    <text evidence="1">Belongs to the beta-lactamase family.</text>
</comment>
<dbReference type="Proteomes" id="UP001611548">
    <property type="component" value="Unassembled WGS sequence"/>
</dbReference>
<dbReference type="InterPro" id="IPR012338">
    <property type="entry name" value="Beta-lactam/transpept-like"/>
</dbReference>
<evidence type="ECO:0000313" key="4">
    <source>
        <dbReference type="Proteomes" id="UP001611548"/>
    </source>
</evidence>
<gene>
    <name evidence="3" type="ORF">ACH429_03600</name>
</gene>
<dbReference type="Pfam" id="PF00144">
    <property type="entry name" value="Beta-lactamase"/>
    <property type="match status" value="1"/>
</dbReference>
<proteinExistence type="inferred from homology"/>
<accession>A0ABW7UKL9</accession>
<protein>
    <submittedName>
        <fullName evidence="3">Serine hydrolase domain-containing protein</fullName>
        <ecNumber evidence="3">3.-.-.-</ecNumber>
    </submittedName>
</protein>
<dbReference type="SUPFAM" id="SSF56601">
    <property type="entry name" value="beta-lactamase/transpeptidase-like"/>
    <property type="match status" value="1"/>
</dbReference>
<evidence type="ECO:0000259" key="2">
    <source>
        <dbReference type="Pfam" id="PF00144"/>
    </source>
</evidence>
<dbReference type="GO" id="GO:0016787">
    <property type="term" value="F:hydrolase activity"/>
    <property type="evidence" value="ECO:0007669"/>
    <property type="project" value="UniProtKB-KW"/>
</dbReference>
<feature type="domain" description="Beta-lactamase-related" evidence="2">
    <location>
        <begin position="18"/>
        <end position="244"/>
    </location>
</feature>
<sequence length="287" mass="30869">MSTPMCLLGSKEIQDRVTRGHDPDLFVELGSLTKVITGTVLAQLVKAGTVNWHDPLDRWLDMVPKGTEITLRNLADHTSGLPRLPPGPDISILDPYVSFTEPVLLRLLRNLDEVATGVPGRYEYSNLGYAVLGHALTAVTGRTFQQLADEHVLGPLGLEAGAMTAAPPAGHRLVPRRLGRPRALWTLTGPILPAGGLWSTPRTAARLLVGLVVERRLGEPAPSWSRASGSLWHNGATRDSSVFAGAHADGRWILLHRLHGNPHRTDSLALKAMKRSAERGGGAVPLG</sequence>
<dbReference type="RefSeq" id="WP_055472950.1">
    <property type="nucleotide sequence ID" value="NZ_JBIRWE010000001.1"/>
</dbReference>
<reference evidence="3 4" key="1">
    <citation type="submission" date="2024-10" db="EMBL/GenBank/DDBJ databases">
        <title>The Natural Products Discovery Center: Release of the First 8490 Sequenced Strains for Exploring Actinobacteria Biosynthetic Diversity.</title>
        <authorList>
            <person name="Kalkreuter E."/>
            <person name="Kautsar S.A."/>
            <person name="Yang D."/>
            <person name="Bader C.D."/>
            <person name="Teijaro C.N."/>
            <person name="Fluegel L."/>
            <person name="Davis C.M."/>
            <person name="Simpson J.R."/>
            <person name="Lauterbach L."/>
            <person name="Steele A.D."/>
            <person name="Gui C."/>
            <person name="Meng S."/>
            <person name="Li G."/>
            <person name="Viehrig K."/>
            <person name="Ye F."/>
            <person name="Su P."/>
            <person name="Kiefer A.F."/>
            <person name="Nichols A."/>
            <person name="Cepeda A.J."/>
            <person name="Yan W."/>
            <person name="Fan B."/>
            <person name="Jiang Y."/>
            <person name="Adhikari A."/>
            <person name="Zheng C.-J."/>
            <person name="Schuster L."/>
            <person name="Cowan T.M."/>
            <person name="Smanski M.J."/>
            <person name="Chevrette M.G."/>
            <person name="De Carvalho L.P.S."/>
            <person name="Shen B."/>
        </authorList>
    </citation>
    <scope>NUCLEOTIDE SEQUENCE [LARGE SCALE GENOMIC DNA]</scope>
    <source>
        <strain evidence="3 4">NPDC020327</strain>
    </source>
</reference>
<comment type="caution">
    <text evidence="3">The sequence shown here is derived from an EMBL/GenBank/DDBJ whole genome shotgun (WGS) entry which is preliminary data.</text>
</comment>
<name>A0ABW7UKL9_9ACTN</name>
<keyword evidence="4" id="KW-1185">Reference proteome</keyword>
<dbReference type="InterPro" id="IPR001466">
    <property type="entry name" value="Beta-lactam-related"/>
</dbReference>
<dbReference type="EC" id="3.-.-.-" evidence="3"/>